<comment type="caution">
    <text evidence="7">The sequence shown here is derived from an EMBL/GenBank/DDBJ whole genome shotgun (WGS) entry which is preliminary data.</text>
</comment>
<dbReference type="Proteomes" id="UP000584326">
    <property type="component" value="Unassembled WGS sequence"/>
</dbReference>
<feature type="compositionally biased region" description="Low complexity" evidence="6">
    <location>
        <begin position="50"/>
        <end position="69"/>
    </location>
</feature>
<evidence type="ECO:0000256" key="1">
    <source>
        <dbReference type="ARBA" id="ARBA00004141"/>
    </source>
</evidence>
<evidence type="ECO:0000256" key="2">
    <source>
        <dbReference type="ARBA" id="ARBA00007262"/>
    </source>
</evidence>
<evidence type="ECO:0000313" key="8">
    <source>
        <dbReference type="Proteomes" id="UP000584326"/>
    </source>
</evidence>
<protein>
    <submittedName>
        <fullName evidence="7">IFI6 protein</fullName>
    </submittedName>
</protein>
<dbReference type="EMBL" id="VZTK01017229">
    <property type="protein sequence ID" value="NXX17399.1"/>
    <property type="molecule type" value="Genomic_DNA"/>
</dbReference>
<keyword evidence="8" id="KW-1185">Reference proteome</keyword>
<dbReference type="GO" id="GO:0016020">
    <property type="term" value="C:membrane"/>
    <property type="evidence" value="ECO:0007669"/>
    <property type="project" value="UniProtKB-SubCell"/>
</dbReference>
<reference evidence="7 8" key="1">
    <citation type="submission" date="2020-02" db="EMBL/GenBank/DDBJ databases">
        <title>Bird 10,000 Genomes (B10K) Project - Family phase.</title>
        <authorList>
            <person name="Zhang G."/>
        </authorList>
    </citation>
    <scope>NUCLEOTIDE SEQUENCE [LARGE SCALE GENOMIC DNA]</scope>
    <source>
        <strain evidence="7">B10K-DU-001-40</strain>
        <tissue evidence="7">Muscle</tissue>
    </source>
</reference>
<gene>
    <name evidence="7" type="primary">Ifi6</name>
    <name evidence="7" type="ORF">PODSTR_R12375</name>
</gene>
<feature type="region of interest" description="Disordered" evidence="6">
    <location>
        <begin position="1"/>
        <end position="98"/>
    </location>
</feature>
<evidence type="ECO:0000256" key="6">
    <source>
        <dbReference type="SAM" id="MobiDB-lite"/>
    </source>
</evidence>
<keyword evidence="5" id="KW-0472">Membrane</keyword>
<dbReference type="Pfam" id="PF06140">
    <property type="entry name" value="Ifi-6-16"/>
    <property type="match status" value="2"/>
</dbReference>
<dbReference type="AlphaFoldDB" id="A0A7L4GVZ2"/>
<dbReference type="Gene3D" id="6.10.110.10">
    <property type="match status" value="2"/>
</dbReference>
<comment type="similarity">
    <text evidence="2">Belongs to the IFI6/IFI27 family.</text>
</comment>
<comment type="subcellular location">
    <subcellularLocation>
        <location evidence="1">Membrane</location>
        <topology evidence="1">Multi-pass membrane protein</topology>
    </subcellularLocation>
</comment>
<evidence type="ECO:0000256" key="4">
    <source>
        <dbReference type="ARBA" id="ARBA00022989"/>
    </source>
</evidence>
<dbReference type="PANTHER" id="PTHR16932">
    <property type="entry name" value="INTERFERON ALPHA-INDUCIBLE PROTEIN 27"/>
    <property type="match status" value="1"/>
</dbReference>
<evidence type="ECO:0000256" key="5">
    <source>
        <dbReference type="ARBA" id="ARBA00023136"/>
    </source>
</evidence>
<name>A0A7L4GVZ2_PODST</name>
<proteinExistence type="inferred from homology"/>
<feature type="non-terminal residue" evidence="7">
    <location>
        <position position="1"/>
    </location>
</feature>
<feature type="compositionally biased region" description="Polar residues" evidence="6">
    <location>
        <begin position="89"/>
        <end position="98"/>
    </location>
</feature>
<organism evidence="7 8">
    <name type="scientific">Podargus strigoides</name>
    <name type="common">Tawny frogmouth</name>
    <name type="synonym">Caprimulgus strigoides</name>
    <dbReference type="NCBI Taxonomy" id="8905"/>
    <lineage>
        <taxon>Eukaryota</taxon>
        <taxon>Metazoa</taxon>
        <taxon>Chordata</taxon>
        <taxon>Craniata</taxon>
        <taxon>Vertebrata</taxon>
        <taxon>Euteleostomi</taxon>
        <taxon>Archelosauria</taxon>
        <taxon>Archosauria</taxon>
        <taxon>Dinosauria</taxon>
        <taxon>Saurischia</taxon>
        <taxon>Theropoda</taxon>
        <taxon>Coelurosauria</taxon>
        <taxon>Aves</taxon>
        <taxon>Neognathae</taxon>
        <taxon>Neoaves</taxon>
        <taxon>Strisores</taxon>
        <taxon>Caprimulgiformes</taxon>
        <taxon>Podargidae</taxon>
        <taxon>Podargus</taxon>
    </lineage>
</organism>
<evidence type="ECO:0000313" key="7">
    <source>
        <dbReference type="EMBL" id="NXX17399.1"/>
    </source>
</evidence>
<keyword evidence="3" id="KW-0812">Transmembrane</keyword>
<dbReference type="InterPro" id="IPR009311">
    <property type="entry name" value="IFI6/IFI27-like"/>
</dbReference>
<dbReference type="PANTHER" id="PTHR16932:SF18">
    <property type="entry name" value="INTERFERON, ALPHA-INDUCIBLE PROTEIN 27-LIKE 2"/>
    <property type="match status" value="1"/>
</dbReference>
<keyword evidence="4" id="KW-1133">Transmembrane helix</keyword>
<sequence>MADDNVRKAGFTSSGISGGSLASSLMSKEAKASGGSVHSGGPTATLQKMGSKGSTNSSGFTSSGISRGSQAAQMMSQESKSHGGVTPRGGTTATVQSI</sequence>
<accession>A0A7L4GVZ2</accession>
<evidence type="ECO:0000256" key="3">
    <source>
        <dbReference type="ARBA" id="ARBA00022692"/>
    </source>
</evidence>
<feature type="compositionally biased region" description="Low complexity" evidence="6">
    <location>
        <begin position="13"/>
        <end position="27"/>
    </location>
</feature>
<dbReference type="InterPro" id="IPR038213">
    <property type="entry name" value="IFI6/IFI27-like_sf"/>
</dbReference>
<feature type="non-terminal residue" evidence="7">
    <location>
        <position position="98"/>
    </location>
</feature>